<dbReference type="EMBL" id="VICG01000017">
    <property type="protein sequence ID" value="KAA8563620.1"/>
    <property type="molecule type" value="Genomic_DNA"/>
</dbReference>
<feature type="compositionally biased region" description="Acidic residues" evidence="1">
    <location>
        <begin position="1"/>
        <end position="14"/>
    </location>
</feature>
<evidence type="ECO:0000313" key="3">
    <source>
        <dbReference type="Proteomes" id="UP000322873"/>
    </source>
</evidence>
<sequence>MNNDDDDDDDDDDNDGNKSIDTIVHQTAQWAQKLIHAYADKPSTVNNADINDKVIPPSPRLQTVPPLPLLPHIPVHQSTIQAHDQ</sequence>
<comment type="caution">
    <text evidence="2">The sequence shown here is derived from an EMBL/GenBank/DDBJ whole genome shotgun (WGS) entry which is preliminary data.</text>
</comment>
<organism evidence="2 3">
    <name type="scientific">Monilinia fructicola</name>
    <name type="common">Brown rot fungus</name>
    <name type="synonym">Ciboria fructicola</name>
    <dbReference type="NCBI Taxonomy" id="38448"/>
    <lineage>
        <taxon>Eukaryota</taxon>
        <taxon>Fungi</taxon>
        <taxon>Dikarya</taxon>
        <taxon>Ascomycota</taxon>
        <taxon>Pezizomycotina</taxon>
        <taxon>Leotiomycetes</taxon>
        <taxon>Helotiales</taxon>
        <taxon>Sclerotiniaceae</taxon>
        <taxon>Monilinia</taxon>
    </lineage>
</organism>
<proteinExistence type="predicted"/>
<gene>
    <name evidence="2" type="ORF">EYC84_010512</name>
</gene>
<protein>
    <submittedName>
        <fullName evidence="2">Uncharacterized protein</fullName>
    </submittedName>
</protein>
<reference evidence="2 3" key="1">
    <citation type="submission" date="2019-06" db="EMBL/GenBank/DDBJ databases">
        <title>Genome Sequence of the Brown Rot Fungal Pathogen Monilinia fructicola.</title>
        <authorList>
            <person name="De Miccolis Angelini R.M."/>
            <person name="Landi L."/>
            <person name="Abate D."/>
            <person name="Pollastro S."/>
            <person name="Romanazzi G."/>
            <person name="Faretra F."/>
        </authorList>
    </citation>
    <scope>NUCLEOTIDE SEQUENCE [LARGE SCALE GENOMIC DNA]</scope>
    <source>
        <strain evidence="2 3">Mfrc123</strain>
    </source>
</reference>
<dbReference type="AlphaFoldDB" id="A0A5M9J5K0"/>
<keyword evidence="3" id="KW-1185">Reference proteome</keyword>
<name>A0A5M9J5K0_MONFR</name>
<dbReference type="Proteomes" id="UP000322873">
    <property type="component" value="Unassembled WGS sequence"/>
</dbReference>
<accession>A0A5M9J5K0</accession>
<evidence type="ECO:0000313" key="2">
    <source>
        <dbReference type="EMBL" id="KAA8563620.1"/>
    </source>
</evidence>
<evidence type="ECO:0000256" key="1">
    <source>
        <dbReference type="SAM" id="MobiDB-lite"/>
    </source>
</evidence>
<feature type="region of interest" description="Disordered" evidence="1">
    <location>
        <begin position="1"/>
        <end position="21"/>
    </location>
</feature>